<comment type="similarity">
    <text evidence="8">Belongs to the AP2/ERF transcription factor family. ERF subfamily.</text>
</comment>
<dbReference type="EMBL" id="QGKX02002183">
    <property type="protein sequence ID" value="KAF3488636.1"/>
    <property type="molecule type" value="Genomic_DNA"/>
</dbReference>
<name>A0A8S9MZR1_BRACR</name>
<evidence type="ECO:0000256" key="8">
    <source>
        <dbReference type="ARBA" id="ARBA00024343"/>
    </source>
</evidence>
<evidence type="ECO:0000256" key="5">
    <source>
        <dbReference type="ARBA" id="ARBA00023159"/>
    </source>
</evidence>
<accession>A0A8S9MZR1</accession>
<dbReference type="InterPro" id="IPR016177">
    <property type="entry name" value="DNA-bd_dom_sf"/>
</dbReference>
<comment type="subcellular location">
    <subcellularLocation>
        <location evidence="1">Nucleus</location>
    </subcellularLocation>
</comment>
<evidence type="ECO:0000256" key="1">
    <source>
        <dbReference type="ARBA" id="ARBA00004123"/>
    </source>
</evidence>
<dbReference type="GO" id="GO:0000976">
    <property type="term" value="F:transcription cis-regulatory region binding"/>
    <property type="evidence" value="ECO:0007669"/>
    <property type="project" value="UniProtKB-ARBA"/>
</dbReference>
<dbReference type="FunFam" id="3.30.730.10:FF:000001">
    <property type="entry name" value="Ethylene-responsive transcription factor 2"/>
    <property type="match status" value="1"/>
</dbReference>
<protein>
    <recommendedName>
        <fullName evidence="10">AP2/ERF domain-containing protein</fullName>
    </recommendedName>
</protein>
<dbReference type="Pfam" id="PF00847">
    <property type="entry name" value="AP2"/>
    <property type="match status" value="1"/>
</dbReference>
<dbReference type="AlphaFoldDB" id="A0A8S9MZR1"/>
<feature type="region of interest" description="Disordered" evidence="9">
    <location>
        <begin position="1"/>
        <end position="25"/>
    </location>
</feature>
<evidence type="ECO:0000313" key="11">
    <source>
        <dbReference type="EMBL" id="KAF3488636.1"/>
    </source>
</evidence>
<dbReference type="PROSITE" id="PS51032">
    <property type="entry name" value="AP2_ERF"/>
    <property type="match status" value="1"/>
</dbReference>
<dbReference type="PANTHER" id="PTHR31190">
    <property type="entry name" value="DNA-BINDING DOMAIN"/>
    <property type="match status" value="1"/>
</dbReference>
<dbReference type="SMART" id="SM00380">
    <property type="entry name" value="AP2"/>
    <property type="match status" value="1"/>
</dbReference>
<evidence type="ECO:0000256" key="7">
    <source>
        <dbReference type="ARBA" id="ARBA00023242"/>
    </source>
</evidence>
<evidence type="ECO:0000313" key="12">
    <source>
        <dbReference type="Proteomes" id="UP000712600"/>
    </source>
</evidence>
<dbReference type="PANTHER" id="PTHR31190:SF499">
    <property type="entry name" value="ETHYLENE-RESPONSIVE TRANSCRIPTION FACTOR ERF105"/>
    <property type="match status" value="1"/>
</dbReference>
<feature type="compositionally biased region" description="Low complexity" evidence="9">
    <location>
        <begin position="1"/>
        <end position="18"/>
    </location>
</feature>
<dbReference type="GO" id="GO:0009873">
    <property type="term" value="P:ethylene-activated signaling pathway"/>
    <property type="evidence" value="ECO:0007669"/>
    <property type="project" value="UniProtKB-KW"/>
</dbReference>
<keyword evidence="5" id="KW-0010">Activator</keyword>
<dbReference type="GO" id="GO:0003700">
    <property type="term" value="F:DNA-binding transcription factor activity"/>
    <property type="evidence" value="ECO:0007669"/>
    <property type="project" value="InterPro"/>
</dbReference>
<keyword evidence="4" id="KW-0238">DNA-binding</keyword>
<keyword evidence="7" id="KW-0539">Nucleus</keyword>
<keyword evidence="3" id="KW-0805">Transcription regulation</keyword>
<evidence type="ECO:0000256" key="3">
    <source>
        <dbReference type="ARBA" id="ARBA00023015"/>
    </source>
</evidence>
<comment type="caution">
    <text evidence="11">The sequence shown here is derived from an EMBL/GenBank/DDBJ whole genome shotgun (WGS) entry which is preliminary data.</text>
</comment>
<dbReference type="Gene3D" id="3.30.730.10">
    <property type="entry name" value="AP2/ERF domain"/>
    <property type="match status" value="1"/>
</dbReference>
<keyword evidence="2" id="KW-0936">Ethylene signaling pathway</keyword>
<dbReference type="InterPro" id="IPR001471">
    <property type="entry name" value="AP2/ERF_dom"/>
</dbReference>
<gene>
    <name evidence="11" type="ORF">F2Q69_00053089</name>
</gene>
<evidence type="ECO:0000256" key="4">
    <source>
        <dbReference type="ARBA" id="ARBA00023125"/>
    </source>
</evidence>
<dbReference type="InterPro" id="IPR044808">
    <property type="entry name" value="ERF_plant"/>
</dbReference>
<dbReference type="GO" id="GO:0006950">
    <property type="term" value="P:response to stress"/>
    <property type="evidence" value="ECO:0007669"/>
    <property type="project" value="UniProtKB-ARBA"/>
</dbReference>
<evidence type="ECO:0000259" key="10">
    <source>
        <dbReference type="PROSITE" id="PS51032"/>
    </source>
</evidence>
<dbReference type="InterPro" id="IPR036955">
    <property type="entry name" value="AP2/ERF_dom_sf"/>
</dbReference>
<reference evidence="11" key="1">
    <citation type="submission" date="2019-12" db="EMBL/GenBank/DDBJ databases">
        <title>Genome sequencing and annotation of Brassica cretica.</title>
        <authorList>
            <person name="Studholme D.J."/>
            <person name="Sarris P."/>
        </authorList>
    </citation>
    <scope>NUCLEOTIDE SEQUENCE</scope>
    <source>
        <strain evidence="11">PFS-109/04</strain>
        <tissue evidence="11">Leaf</tissue>
    </source>
</reference>
<dbReference type="SUPFAM" id="SSF54171">
    <property type="entry name" value="DNA-binding domain"/>
    <property type="match status" value="1"/>
</dbReference>
<evidence type="ECO:0000256" key="9">
    <source>
        <dbReference type="SAM" id="MobiDB-lite"/>
    </source>
</evidence>
<proteinExistence type="inferred from homology"/>
<keyword evidence="6" id="KW-0804">Transcription</keyword>
<feature type="domain" description="AP2/ERF" evidence="10">
    <location>
        <begin position="75"/>
        <end position="133"/>
    </location>
</feature>
<evidence type="ECO:0000256" key="2">
    <source>
        <dbReference type="ARBA" id="ARBA00022745"/>
    </source>
</evidence>
<organism evidence="11 12">
    <name type="scientific">Brassica cretica</name>
    <name type="common">Mustard</name>
    <dbReference type="NCBI Taxonomy" id="69181"/>
    <lineage>
        <taxon>Eukaryota</taxon>
        <taxon>Viridiplantae</taxon>
        <taxon>Streptophyta</taxon>
        <taxon>Embryophyta</taxon>
        <taxon>Tracheophyta</taxon>
        <taxon>Spermatophyta</taxon>
        <taxon>Magnoliopsida</taxon>
        <taxon>eudicotyledons</taxon>
        <taxon>Gunneridae</taxon>
        <taxon>Pentapetalae</taxon>
        <taxon>rosids</taxon>
        <taxon>malvids</taxon>
        <taxon>Brassicales</taxon>
        <taxon>Brassicaceae</taxon>
        <taxon>Brassiceae</taxon>
        <taxon>Brassica</taxon>
    </lineage>
</organism>
<evidence type="ECO:0000256" key="6">
    <source>
        <dbReference type="ARBA" id="ARBA00023163"/>
    </source>
</evidence>
<dbReference type="CDD" id="cd00018">
    <property type="entry name" value="AP2"/>
    <property type="match status" value="1"/>
</dbReference>
<sequence length="392" mass="43382">MESSSDSSSVIFGSSSSSAPIDFPESEIKPGIIDLSKPRFMDLISTPFEFDSEIQFNPQPEVTKPSQAIAEEKKHYRGVRQRQWGKFAAEIRDPNKRGSRIWLGTFDTAIEAATAYDDAAFRLRGSKAILNFSLEFGKWKPRSDADGEKKRKREEIENEDATVVEKVLKTEQNVNGGESVPFVTSNLTELCDWDVTGFLNFPLLSPLSPHPSLGYSQLTEGVHVCQIVCEGTARFSRPAGPYSGEVDKSSEGGVTEHLGTVFGIASHTSLGDSPVAHPSLFPPFRWMMMSQFNGLLRCVSVSSAVFGDCPYVDVHGYFVNSWGSLLDLGCGSLRCVDIGVMLGSYAWKDNWFRDSSEMELCFVRCHPWDGLTVMTSRSVGLPEGKSSYCWSR</sequence>
<dbReference type="GO" id="GO:0005634">
    <property type="term" value="C:nucleus"/>
    <property type="evidence" value="ECO:0007669"/>
    <property type="project" value="UniProtKB-SubCell"/>
</dbReference>
<dbReference type="Proteomes" id="UP000712600">
    <property type="component" value="Unassembled WGS sequence"/>
</dbReference>
<dbReference type="PRINTS" id="PR00367">
    <property type="entry name" value="ETHRSPELEMNT"/>
</dbReference>